<evidence type="ECO:0000256" key="7">
    <source>
        <dbReference type="ARBA" id="ARBA00057608"/>
    </source>
</evidence>
<dbReference type="EMBL" id="AJYW02000154">
    <property type="protein sequence ID" value="OEE75416.1"/>
    <property type="molecule type" value="Genomic_DNA"/>
</dbReference>
<proteinExistence type="predicted"/>
<dbReference type="AlphaFoldDB" id="A0A1E5CXJ2"/>
<keyword evidence="2" id="KW-0227">DNA damage</keyword>
<dbReference type="SUPFAM" id="SSF48150">
    <property type="entry name" value="DNA-glycosylase"/>
    <property type="match status" value="1"/>
</dbReference>
<comment type="function">
    <text evidence="7">Hydrolysis of the deoxyribose N-glycosidic bond to excise 3-methyladenine from the damaged DNA polymer formed by alkylation lesions.</text>
</comment>
<evidence type="ECO:0000256" key="4">
    <source>
        <dbReference type="ARBA" id="ARBA00022833"/>
    </source>
</evidence>
<keyword evidence="1 9" id="KW-0479">Metal-binding</keyword>
<keyword evidence="4 9" id="KW-0862">Zinc</keyword>
<keyword evidence="10" id="KW-0326">Glycosidase</keyword>
<evidence type="ECO:0000313" key="11">
    <source>
        <dbReference type="Proteomes" id="UP000094165"/>
    </source>
</evidence>
<keyword evidence="3" id="KW-0378">Hydrolase</keyword>
<dbReference type="EC" id="3.2.2.20" evidence="8"/>
<dbReference type="Pfam" id="PF03352">
    <property type="entry name" value="Adenine_glyco"/>
    <property type="match status" value="1"/>
</dbReference>
<dbReference type="GO" id="GO:0046872">
    <property type="term" value="F:metal ion binding"/>
    <property type="evidence" value="ECO:0007669"/>
    <property type="project" value="UniProtKB-KW"/>
</dbReference>
<dbReference type="GO" id="GO:0006284">
    <property type="term" value="P:base-excision repair"/>
    <property type="evidence" value="ECO:0007669"/>
    <property type="project" value="InterPro"/>
</dbReference>
<accession>A0A1E5CXJ2</accession>
<feature type="binding site" evidence="9">
    <location>
        <position position="22"/>
    </location>
    <ligand>
        <name>Zn(2+)</name>
        <dbReference type="ChEBI" id="CHEBI:29105"/>
    </ligand>
</feature>
<feature type="binding site" evidence="9">
    <location>
        <position position="184"/>
    </location>
    <ligand>
        <name>Zn(2+)</name>
        <dbReference type="ChEBI" id="CHEBI:29105"/>
    </ligand>
</feature>
<dbReference type="Proteomes" id="UP000094165">
    <property type="component" value="Unassembled WGS sequence"/>
</dbReference>
<keyword evidence="11" id="KW-1185">Reference proteome</keyword>
<evidence type="ECO:0000256" key="6">
    <source>
        <dbReference type="ARBA" id="ARBA00052558"/>
    </source>
</evidence>
<dbReference type="InterPro" id="IPR005019">
    <property type="entry name" value="Adenine_glyco"/>
</dbReference>
<dbReference type="InterPro" id="IPR011257">
    <property type="entry name" value="DNA_glycosylase"/>
</dbReference>
<protein>
    <recommendedName>
        <fullName evidence="8">DNA-3-methyladenine glycosylase I</fullName>
        <ecNumber evidence="8">3.2.2.20</ecNumber>
    </recommendedName>
</protein>
<dbReference type="InterPro" id="IPR052891">
    <property type="entry name" value="DNA-3mA_glycosylase"/>
</dbReference>
<dbReference type="GO" id="GO:0008725">
    <property type="term" value="F:DNA-3-methyladenine glycosylase activity"/>
    <property type="evidence" value="ECO:0007669"/>
    <property type="project" value="UniProtKB-EC"/>
</dbReference>
<feature type="binding site" evidence="9">
    <location>
        <position position="9"/>
    </location>
    <ligand>
        <name>Zn(2+)</name>
        <dbReference type="ChEBI" id="CHEBI:29105"/>
    </ligand>
</feature>
<name>A0A1E5CXJ2_9VIBR</name>
<evidence type="ECO:0000256" key="3">
    <source>
        <dbReference type="ARBA" id="ARBA00022801"/>
    </source>
</evidence>
<comment type="catalytic activity">
    <reaction evidence="6">
        <text>Hydrolysis of alkylated DNA, releasing 3-methyladenine.</text>
        <dbReference type="EC" id="3.2.2.20"/>
    </reaction>
</comment>
<comment type="caution">
    <text evidence="10">The sequence shown here is derived from an EMBL/GenBank/DDBJ whole genome shotgun (WGS) entry which is preliminary data.</text>
</comment>
<evidence type="ECO:0000256" key="8">
    <source>
        <dbReference type="ARBA" id="ARBA00066766"/>
    </source>
</evidence>
<evidence type="ECO:0000256" key="1">
    <source>
        <dbReference type="ARBA" id="ARBA00022723"/>
    </source>
</evidence>
<evidence type="ECO:0000256" key="5">
    <source>
        <dbReference type="ARBA" id="ARBA00023204"/>
    </source>
</evidence>
<feature type="binding site" evidence="9">
    <location>
        <position position="180"/>
    </location>
    <ligand>
        <name>Zn(2+)</name>
        <dbReference type="ChEBI" id="CHEBI:29105"/>
    </ligand>
</feature>
<sequence length="194" mass="22373">MSDMEDYTCPWAMTHELDREYHDAEWGVPVYDDIKLFEFITLEGAQAGLSWITILKKREGYRAAFEAYNIEKLAQYDEDHVSYIIENFDVVRHKGKIASVYSNARAALALQQEYGSLEKALWQFVDGTPIVNQWRSQDEVPAFTEQSKAMSKFLKKKGFKFVGETICYAFMQATGMVNDHLVTCPKYHVDAREG</sequence>
<organism evidence="10 11">
    <name type="scientific">Vibrio genomosp. F6 str. FF-238</name>
    <dbReference type="NCBI Taxonomy" id="1191298"/>
    <lineage>
        <taxon>Bacteria</taxon>
        <taxon>Pseudomonadati</taxon>
        <taxon>Pseudomonadota</taxon>
        <taxon>Gammaproteobacteria</taxon>
        <taxon>Vibrionales</taxon>
        <taxon>Vibrionaceae</taxon>
        <taxon>Vibrio</taxon>
    </lineage>
</organism>
<evidence type="ECO:0000256" key="2">
    <source>
        <dbReference type="ARBA" id="ARBA00022763"/>
    </source>
</evidence>
<dbReference type="FunFam" id="1.10.340.30:FF:000009">
    <property type="entry name" value="DNA-3-methyladenine glycosylase I"/>
    <property type="match status" value="1"/>
</dbReference>
<dbReference type="PANTHER" id="PTHR30037:SF4">
    <property type="entry name" value="DNA-3-METHYLADENINE GLYCOSYLASE I"/>
    <property type="match status" value="1"/>
</dbReference>
<reference evidence="10 11" key="1">
    <citation type="journal article" date="2012" name="Science">
        <title>Ecological populations of bacteria act as socially cohesive units of antibiotic production and resistance.</title>
        <authorList>
            <person name="Cordero O.X."/>
            <person name="Wildschutte H."/>
            <person name="Kirkup B."/>
            <person name="Proehl S."/>
            <person name="Ngo L."/>
            <person name="Hussain F."/>
            <person name="Le Roux F."/>
            <person name="Mincer T."/>
            <person name="Polz M.F."/>
        </authorList>
    </citation>
    <scope>NUCLEOTIDE SEQUENCE [LARGE SCALE GENOMIC DNA]</scope>
    <source>
        <strain evidence="10 11">FF-238</strain>
    </source>
</reference>
<dbReference type="Gene3D" id="1.10.340.30">
    <property type="entry name" value="Hypothetical protein, domain 2"/>
    <property type="match status" value="1"/>
</dbReference>
<evidence type="ECO:0000256" key="9">
    <source>
        <dbReference type="PIRSR" id="PIRSR605019-1"/>
    </source>
</evidence>
<evidence type="ECO:0000313" key="10">
    <source>
        <dbReference type="EMBL" id="OEE75416.1"/>
    </source>
</evidence>
<gene>
    <name evidence="10" type="ORF">A130_05870</name>
</gene>
<keyword evidence="5" id="KW-0234">DNA repair</keyword>
<dbReference type="PANTHER" id="PTHR30037">
    <property type="entry name" value="DNA-3-METHYLADENINE GLYCOSYLASE 1"/>
    <property type="match status" value="1"/>
</dbReference>